<dbReference type="GO" id="GO:0030288">
    <property type="term" value="C:outer membrane-bounded periplasmic space"/>
    <property type="evidence" value="ECO:0007669"/>
    <property type="project" value="InterPro"/>
</dbReference>
<dbReference type="InterPro" id="IPR038404">
    <property type="entry name" value="TRAP_DctP_sf"/>
</dbReference>
<dbReference type="RefSeq" id="WP_205737942.1">
    <property type="nucleotide sequence ID" value="NZ_CP018632.1"/>
</dbReference>
<comment type="similarity">
    <text evidence="1">Belongs to the bacterial solute-binding protein 7 family.</text>
</comment>
<dbReference type="InterPro" id="IPR004682">
    <property type="entry name" value="TRAP_DctP"/>
</dbReference>
<evidence type="ECO:0000256" key="2">
    <source>
        <dbReference type="ARBA" id="ARBA00022448"/>
    </source>
</evidence>
<evidence type="ECO:0000256" key="3">
    <source>
        <dbReference type="ARBA" id="ARBA00022729"/>
    </source>
</evidence>
<keyword evidence="2" id="KW-0813">Transport</keyword>
<dbReference type="Gene3D" id="3.40.190.170">
    <property type="entry name" value="Bacterial extracellular solute-binding protein, family 7"/>
    <property type="match status" value="1"/>
</dbReference>
<keyword evidence="3 4" id="KW-0732">Signal</keyword>
<dbReference type="EMBL" id="CP018632">
    <property type="protein sequence ID" value="ASJ71539.1"/>
    <property type="molecule type" value="Genomic_DNA"/>
</dbReference>
<evidence type="ECO:0000313" key="5">
    <source>
        <dbReference type="EMBL" id="ASJ71539.1"/>
    </source>
</evidence>
<evidence type="ECO:0000313" key="6">
    <source>
        <dbReference type="Proteomes" id="UP000250079"/>
    </source>
</evidence>
<keyword evidence="6" id="KW-1185">Reference proteome</keyword>
<dbReference type="KEGG" id="gai:IMCC3135_07165"/>
<dbReference type="PIRSF" id="PIRSF006470">
    <property type="entry name" value="DctB"/>
    <property type="match status" value="1"/>
</dbReference>
<gene>
    <name evidence="5" type="ORF">IMCC3135_07165</name>
</gene>
<dbReference type="CDD" id="cd13603">
    <property type="entry name" value="PBP2_TRAP_Siap_TeaA_like"/>
    <property type="match status" value="1"/>
</dbReference>
<feature type="chain" id="PRO_5016355554" evidence="4">
    <location>
        <begin position="31"/>
        <end position="341"/>
    </location>
</feature>
<dbReference type="PANTHER" id="PTHR33376:SF7">
    <property type="entry name" value="C4-DICARBOXYLATE-BINDING PROTEIN DCTB"/>
    <property type="match status" value="1"/>
</dbReference>
<dbReference type="Proteomes" id="UP000250079">
    <property type="component" value="Chromosome"/>
</dbReference>
<evidence type="ECO:0000256" key="1">
    <source>
        <dbReference type="ARBA" id="ARBA00009023"/>
    </source>
</evidence>
<dbReference type="NCBIfam" id="TIGR00787">
    <property type="entry name" value="dctP"/>
    <property type="match status" value="1"/>
</dbReference>
<dbReference type="GO" id="GO:0055085">
    <property type="term" value="P:transmembrane transport"/>
    <property type="evidence" value="ECO:0007669"/>
    <property type="project" value="InterPro"/>
</dbReference>
<name>A0A2Z2NK35_9GAMM</name>
<proteinExistence type="inferred from homology"/>
<dbReference type="Pfam" id="PF03480">
    <property type="entry name" value="DctP"/>
    <property type="match status" value="1"/>
</dbReference>
<feature type="signal peptide" evidence="4">
    <location>
        <begin position="1"/>
        <end position="30"/>
    </location>
</feature>
<dbReference type="NCBIfam" id="NF037995">
    <property type="entry name" value="TRAP_S1"/>
    <property type="match status" value="1"/>
</dbReference>
<sequence length="341" mass="37125">MTSRRKFIRKPLATLAFFMLSAQLSGSVMAAEFTARIGHLESDQQSRHVYLEKVAAIVAQKSDGAVEFQLFPQGQLGGQREMTEGVQLGTLEATVSPAAFLGGFNSTVSILDIPFLLPSDELAAQSLRDGPFGEALLHSFDAKGVKAIALWPNGRKHFTSNKSLDNIAAFGGQKFRVMDSKILIEQFDALGASAIALPFSELYTSLQTGVVDGQENPLDTIQRMKFFEVQKYLVLSGHGAMEDVVLFNPGWWDSIGAQNQAIITDAFHTVVPALTAHKAQAVKAALDDISQSDISVRKISEEERSTLRGLMFDKARAAYIDRAGEDGKALMDVYDSAYDAL</sequence>
<organism evidence="5 6">
    <name type="scientific">Granulosicoccus antarcticus IMCC3135</name>
    <dbReference type="NCBI Taxonomy" id="1192854"/>
    <lineage>
        <taxon>Bacteria</taxon>
        <taxon>Pseudomonadati</taxon>
        <taxon>Pseudomonadota</taxon>
        <taxon>Gammaproteobacteria</taxon>
        <taxon>Chromatiales</taxon>
        <taxon>Granulosicoccaceae</taxon>
        <taxon>Granulosicoccus</taxon>
    </lineage>
</organism>
<dbReference type="AlphaFoldDB" id="A0A2Z2NK35"/>
<dbReference type="PANTHER" id="PTHR33376">
    <property type="match status" value="1"/>
</dbReference>
<accession>A0A2Z2NK35</accession>
<protein>
    <submittedName>
        <fullName evidence="5">Solute-binding protein</fullName>
    </submittedName>
</protein>
<reference evidence="5 6" key="1">
    <citation type="submission" date="2016-12" db="EMBL/GenBank/DDBJ databases">
        <authorList>
            <person name="Song W.-J."/>
            <person name="Kurnit D.M."/>
        </authorList>
    </citation>
    <scope>NUCLEOTIDE SEQUENCE [LARGE SCALE GENOMIC DNA]</scope>
    <source>
        <strain evidence="5 6">IMCC3135</strain>
    </source>
</reference>
<evidence type="ECO:0000256" key="4">
    <source>
        <dbReference type="SAM" id="SignalP"/>
    </source>
</evidence>
<dbReference type="InterPro" id="IPR018389">
    <property type="entry name" value="DctP_fam"/>
</dbReference>